<evidence type="ECO:0000313" key="2">
    <source>
        <dbReference type="Proteomes" id="UP000826775"/>
    </source>
</evidence>
<reference evidence="1 2" key="1">
    <citation type="submission" date="2021-07" db="EMBL/GenBank/DDBJ databases">
        <title>Novel Helicobacter sp. Isolated from a dog.</title>
        <authorList>
            <person name="Rimbara E."/>
            <person name="Suzuki M."/>
        </authorList>
    </citation>
    <scope>NUCLEOTIDE SEQUENCE [LARGE SCALE GENOMIC DNA]</scope>
    <source>
        <strain evidence="2">NHP19-003</strain>
    </source>
</reference>
<proteinExistence type="predicted"/>
<sequence length="293" mass="32242">MQKLKAILESMRPSAKVRLFAPHLLADEAIEWLKTKIVGADLTIIDSYLAKPAYYANIQTPLVIFEDFFCKENAAFTAKSHASCPTYIFNPSHNAHNAYPKELQTHPNYFLGSGYLPIDPRFCVAKTLKPTPQRTLLCLGGSDLALDPLKSVLGILRYTPLKVHTLAPMAALHSLQSVHSGLNFTFESLLNPQELAKRLFASDIALFSGGQMVYEAILSQTPLVSLPIAPNQLPQVEALAQEGALLQVGLDTLLAALQSLLDFKARERMQAAQRRLHLGGRLLPALQNILAHV</sequence>
<protein>
    <submittedName>
        <fullName evidence="1">Uncharacterized protein</fullName>
    </submittedName>
</protein>
<dbReference type="Proteomes" id="UP000826775">
    <property type="component" value="Chromosome"/>
</dbReference>
<dbReference type="SUPFAM" id="SSF53756">
    <property type="entry name" value="UDP-Glycosyltransferase/glycogen phosphorylase"/>
    <property type="match status" value="1"/>
</dbReference>
<gene>
    <name evidence="1" type="ORF">NHP190003_09910</name>
</gene>
<dbReference type="EMBL" id="AP024814">
    <property type="protein sequence ID" value="BCZ17709.1"/>
    <property type="molecule type" value="Genomic_DNA"/>
</dbReference>
<accession>A0ABM7SAR2</accession>
<name>A0ABM7SAR2_9HELI</name>
<dbReference type="Gene3D" id="3.40.50.2000">
    <property type="entry name" value="Glycogen Phosphorylase B"/>
    <property type="match status" value="1"/>
</dbReference>
<keyword evidence="2" id="KW-1185">Reference proteome</keyword>
<organism evidence="1 2">
    <name type="scientific">Helicobacter gastrocanis</name>
    <dbReference type="NCBI Taxonomy" id="2849641"/>
    <lineage>
        <taxon>Bacteria</taxon>
        <taxon>Pseudomonadati</taxon>
        <taxon>Campylobacterota</taxon>
        <taxon>Epsilonproteobacteria</taxon>
        <taxon>Campylobacterales</taxon>
        <taxon>Helicobacteraceae</taxon>
        <taxon>Helicobacter</taxon>
    </lineage>
</organism>
<evidence type="ECO:0000313" key="1">
    <source>
        <dbReference type="EMBL" id="BCZ17709.1"/>
    </source>
</evidence>